<feature type="site" description="Important for substrate specificity" evidence="4">
    <location>
        <position position="86"/>
    </location>
</feature>
<keyword evidence="2 4" id="KW-0378">Hydrolase</keyword>
<feature type="site" description="Important for substrate specificity" evidence="4">
    <location>
        <position position="22"/>
    </location>
</feature>
<keyword evidence="4" id="KW-0963">Cytoplasm</keyword>
<dbReference type="SUPFAM" id="SSF52972">
    <property type="entry name" value="ITPase-like"/>
    <property type="match status" value="1"/>
</dbReference>
<keyword evidence="3 4" id="KW-0546">Nucleotide metabolism</keyword>
<comment type="catalytic activity">
    <reaction evidence="4">
        <text>UTP + H2O = UMP + diphosphate + H(+)</text>
        <dbReference type="Rhea" id="RHEA:29395"/>
        <dbReference type="ChEBI" id="CHEBI:15377"/>
        <dbReference type="ChEBI" id="CHEBI:15378"/>
        <dbReference type="ChEBI" id="CHEBI:33019"/>
        <dbReference type="ChEBI" id="CHEBI:46398"/>
        <dbReference type="ChEBI" id="CHEBI:57865"/>
        <dbReference type="EC" id="3.6.1.9"/>
    </reaction>
</comment>
<comment type="catalytic activity">
    <reaction evidence="4">
        <text>dTTP + H2O = dTMP + diphosphate + H(+)</text>
        <dbReference type="Rhea" id="RHEA:28534"/>
        <dbReference type="ChEBI" id="CHEBI:15377"/>
        <dbReference type="ChEBI" id="CHEBI:15378"/>
        <dbReference type="ChEBI" id="CHEBI:33019"/>
        <dbReference type="ChEBI" id="CHEBI:37568"/>
        <dbReference type="ChEBI" id="CHEBI:63528"/>
        <dbReference type="EC" id="3.6.1.9"/>
    </reaction>
</comment>
<dbReference type="HAMAP" id="MF_00528">
    <property type="entry name" value="Maf"/>
    <property type="match status" value="1"/>
</dbReference>
<dbReference type="Proteomes" id="UP001595536">
    <property type="component" value="Unassembled WGS sequence"/>
</dbReference>
<dbReference type="EC" id="3.6.1.9" evidence="4"/>
<feature type="active site" description="Proton acceptor" evidence="4">
    <location>
        <position position="85"/>
    </location>
</feature>
<proteinExistence type="inferred from homology"/>
<sequence length="210" mass="22838">MSAGETSAPPTLRLVLASASPRRLALLEQAGVRPQALLPADIDETPLKREKPRDYARRMAREKARKAAELLRDAGGDGDFILAADTVVAVGRRILPKTELVEEADWCLRLLSGRTHRVYTAVCLISPRGERERLVETRVRFRNLGREDLAAYLASGEWRGKAGGYAIQGVAGAFVVKLVGSYTAVVGLPLYETVNLLAGEGYPVRAGWTA</sequence>
<dbReference type="PANTHER" id="PTHR43213:SF5">
    <property type="entry name" value="BIFUNCTIONAL DTTP_UTP PYROPHOSPHATASE_METHYLTRANSFERASE PROTEIN-RELATED"/>
    <property type="match status" value="1"/>
</dbReference>
<evidence type="ECO:0000256" key="4">
    <source>
        <dbReference type="HAMAP-Rule" id="MF_00528"/>
    </source>
</evidence>
<dbReference type="InterPro" id="IPR003697">
    <property type="entry name" value="Maf-like"/>
</dbReference>
<dbReference type="CDD" id="cd00555">
    <property type="entry name" value="Maf"/>
    <property type="match status" value="1"/>
</dbReference>
<dbReference type="Pfam" id="PF02545">
    <property type="entry name" value="Maf"/>
    <property type="match status" value="1"/>
</dbReference>
<name>A0ABV7LDD3_9HYPH</name>
<reference evidence="6" key="1">
    <citation type="journal article" date="2019" name="Int. J. Syst. Evol. Microbiol.">
        <title>The Global Catalogue of Microorganisms (GCM) 10K type strain sequencing project: providing services to taxonomists for standard genome sequencing and annotation.</title>
        <authorList>
            <consortium name="The Broad Institute Genomics Platform"/>
            <consortium name="The Broad Institute Genome Sequencing Center for Infectious Disease"/>
            <person name="Wu L."/>
            <person name="Ma J."/>
        </authorList>
    </citation>
    <scope>NUCLEOTIDE SEQUENCE [LARGE SCALE GENOMIC DNA]</scope>
    <source>
        <strain evidence="6">CCM 7941</strain>
    </source>
</reference>
<keyword evidence="6" id="KW-1185">Reference proteome</keyword>
<dbReference type="Gene3D" id="3.90.950.10">
    <property type="match status" value="1"/>
</dbReference>
<dbReference type="PIRSF" id="PIRSF006305">
    <property type="entry name" value="Maf"/>
    <property type="match status" value="1"/>
</dbReference>
<accession>A0ABV7LDD3</accession>
<comment type="function">
    <text evidence="4">Nucleoside triphosphate pyrophosphatase that hydrolyzes dTTP and UTP. May have a dual role in cell division arrest and in preventing the incorporation of modified nucleotides into cellular nucleic acids.</text>
</comment>
<dbReference type="PANTHER" id="PTHR43213">
    <property type="entry name" value="BIFUNCTIONAL DTTP/UTP PYROPHOSPHATASE/METHYLTRANSFERASE PROTEIN-RELATED"/>
    <property type="match status" value="1"/>
</dbReference>
<comment type="caution">
    <text evidence="5">The sequence shown here is derived from an EMBL/GenBank/DDBJ whole genome shotgun (WGS) entry which is preliminary data.</text>
</comment>
<comment type="subcellular location">
    <subcellularLocation>
        <location evidence="4">Cytoplasm</location>
    </subcellularLocation>
</comment>
<evidence type="ECO:0000256" key="1">
    <source>
        <dbReference type="ARBA" id="ARBA00001968"/>
    </source>
</evidence>
<evidence type="ECO:0000313" key="5">
    <source>
        <dbReference type="EMBL" id="MFC3265892.1"/>
    </source>
</evidence>
<evidence type="ECO:0000256" key="3">
    <source>
        <dbReference type="ARBA" id="ARBA00023080"/>
    </source>
</evidence>
<organism evidence="5 6">
    <name type="scientific">Camelimonas abortus</name>
    <dbReference type="NCBI Taxonomy" id="1017184"/>
    <lineage>
        <taxon>Bacteria</taxon>
        <taxon>Pseudomonadati</taxon>
        <taxon>Pseudomonadota</taxon>
        <taxon>Alphaproteobacteria</taxon>
        <taxon>Hyphomicrobiales</taxon>
        <taxon>Chelatococcaceae</taxon>
        <taxon>Camelimonas</taxon>
    </lineage>
</organism>
<comment type="caution">
    <text evidence="4">Lacks conserved residue(s) required for the propagation of feature annotation.</text>
</comment>
<dbReference type="NCBIfam" id="NF002401">
    <property type="entry name" value="PRK01441.1"/>
    <property type="match status" value="1"/>
</dbReference>
<feature type="site" description="Important for substrate specificity" evidence="4">
    <location>
        <position position="168"/>
    </location>
</feature>
<dbReference type="EMBL" id="JBHRUV010000023">
    <property type="protein sequence ID" value="MFC3265892.1"/>
    <property type="molecule type" value="Genomic_DNA"/>
</dbReference>
<evidence type="ECO:0000313" key="6">
    <source>
        <dbReference type="Proteomes" id="UP001595536"/>
    </source>
</evidence>
<comment type="similarity">
    <text evidence="4">Belongs to the Maf family. YhdE subfamily.</text>
</comment>
<comment type="cofactor">
    <cofactor evidence="1 4">
        <name>a divalent metal cation</name>
        <dbReference type="ChEBI" id="CHEBI:60240"/>
    </cofactor>
</comment>
<protein>
    <recommendedName>
        <fullName evidence="4">dTTP/UTP pyrophosphatase</fullName>
        <shortName evidence="4">dTTPase/UTPase</shortName>
        <ecNumber evidence="4">3.6.1.9</ecNumber>
    </recommendedName>
    <alternativeName>
        <fullName evidence="4">Nucleoside triphosphate pyrophosphatase</fullName>
    </alternativeName>
    <alternativeName>
        <fullName evidence="4">Nucleotide pyrophosphatase</fullName>
        <shortName evidence="4">Nucleotide PPase</shortName>
    </alternativeName>
</protein>
<gene>
    <name evidence="5" type="ORF">ACFOEX_05920</name>
</gene>
<dbReference type="RefSeq" id="WP_376830329.1">
    <property type="nucleotide sequence ID" value="NZ_JBHLWR010000006.1"/>
</dbReference>
<dbReference type="InterPro" id="IPR029001">
    <property type="entry name" value="ITPase-like_fam"/>
</dbReference>
<dbReference type="NCBIfam" id="TIGR00172">
    <property type="entry name" value="maf"/>
    <property type="match status" value="1"/>
</dbReference>
<evidence type="ECO:0000256" key="2">
    <source>
        <dbReference type="ARBA" id="ARBA00022801"/>
    </source>
</evidence>